<evidence type="ECO:0000256" key="6">
    <source>
        <dbReference type="HAMAP-Rule" id="MF_01161"/>
    </source>
</evidence>
<dbReference type="InterPro" id="IPR012795">
    <property type="entry name" value="tRNA_Ile_lys_synt_N"/>
</dbReference>
<dbReference type="KEGG" id="bbae:FRD01_04740"/>
<dbReference type="PANTHER" id="PTHR43033:SF1">
    <property type="entry name" value="TRNA(ILE)-LYSIDINE SYNTHASE-RELATED"/>
    <property type="match status" value="1"/>
</dbReference>
<evidence type="ECO:0000259" key="7">
    <source>
        <dbReference type="Pfam" id="PF01171"/>
    </source>
</evidence>
<dbReference type="Pfam" id="PF01171">
    <property type="entry name" value="ATP_bind_3"/>
    <property type="match status" value="1"/>
</dbReference>
<evidence type="ECO:0000256" key="1">
    <source>
        <dbReference type="ARBA" id="ARBA00022598"/>
    </source>
</evidence>
<comment type="catalytic activity">
    <reaction evidence="5 6">
        <text>cytidine(34) in tRNA(Ile2) + L-lysine + ATP = lysidine(34) in tRNA(Ile2) + AMP + diphosphate + H(+)</text>
        <dbReference type="Rhea" id="RHEA:43744"/>
        <dbReference type="Rhea" id="RHEA-COMP:10625"/>
        <dbReference type="Rhea" id="RHEA-COMP:10670"/>
        <dbReference type="ChEBI" id="CHEBI:15378"/>
        <dbReference type="ChEBI" id="CHEBI:30616"/>
        <dbReference type="ChEBI" id="CHEBI:32551"/>
        <dbReference type="ChEBI" id="CHEBI:33019"/>
        <dbReference type="ChEBI" id="CHEBI:82748"/>
        <dbReference type="ChEBI" id="CHEBI:83665"/>
        <dbReference type="ChEBI" id="CHEBI:456215"/>
        <dbReference type="EC" id="6.3.4.19"/>
    </reaction>
</comment>
<keyword evidence="3 6" id="KW-0547">Nucleotide-binding</keyword>
<feature type="domain" description="tRNA(Ile)-lysidine/2-thiocytidine synthase N-terminal" evidence="7">
    <location>
        <begin position="9"/>
        <end position="183"/>
    </location>
</feature>
<dbReference type="CDD" id="cd01992">
    <property type="entry name" value="TilS_N"/>
    <property type="match status" value="1"/>
</dbReference>
<keyword evidence="4 6" id="KW-0067">ATP-binding</keyword>
<dbReference type="GO" id="GO:0005737">
    <property type="term" value="C:cytoplasm"/>
    <property type="evidence" value="ECO:0007669"/>
    <property type="project" value="UniProtKB-SubCell"/>
</dbReference>
<dbReference type="PANTHER" id="PTHR43033">
    <property type="entry name" value="TRNA(ILE)-LYSIDINE SYNTHASE-RELATED"/>
    <property type="match status" value="1"/>
</dbReference>
<keyword evidence="9" id="KW-1185">Reference proteome</keyword>
<name>A0A5B8XLN6_9DELT</name>
<dbReference type="AlphaFoldDB" id="A0A5B8XLN6"/>
<dbReference type="SUPFAM" id="SSF52402">
    <property type="entry name" value="Adenine nucleotide alpha hydrolases-like"/>
    <property type="match status" value="1"/>
</dbReference>
<dbReference type="GO" id="GO:0006400">
    <property type="term" value="P:tRNA modification"/>
    <property type="evidence" value="ECO:0007669"/>
    <property type="project" value="UniProtKB-UniRule"/>
</dbReference>
<dbReference type="HAMAP" id="MF_01161">
    <property type="entry name" value="tRNA_Ile_lys_synt"/>
    <property type="match status" value="1"/>
</dbReference>
<evidence type="ECO:0000256" key="3">
    <source>
        <dbReference type="ARBA" id="ARBA00022741"/>
    </source>
</evidence>
<evidence type="ECO:0000313" key="8">
    <source>
        <dbReference type="EMBL" id="QED26564.1"/>
    </source>
</evidence>
<dbReference type="EC" id="6.3.4.19" evidence="6"/>
<dbReference type="InterPro" id="IPR011063">
    <property type="entry name" value="TilS/TtcA_N"/>
</dbReference>
<dbReference type="OrthoDB" id="9807403at2"/>
<evidence type="ECO:0000256" key="4">
    <source>
        <dbReference type="ARBA" id="ARBA00022840"/>
    </source>
</evidence>
<dbReference type="EMBL" id="CP042467">
    <property type="protein sequence ID" value="QED26564.1"/>
    <property type="molecule type" value="Genomic_DNA"/>
</dbReference>
<dbReference type="Proteomes" id="UP000321595">
    <property type="component" value="Chromosome"/>
</dbReference>
<comment type="domain">
    <text evidence="6">The N-terminal region contains the highly conserved SGGXDS motif, predicted to be a P-loop motif involved in ATP binding.</text>
</comment>
<accession>A0A5B8XLN6</accession>
<keyword evidence="6" id="KW-0963">Cytoplasm</keyword>
<dbReference type="Gene3D" id="3.40.50.620">
    <property type="entry name" value="HUPs"/>
    <property type="match status" value="1"/>
</dbReference>
<dbReference type="RefSeq" id="WP_146958108.1">
    <property type="nucleotide sequence ID" value="NZ_CP042467.1"/>
</dbReference>
<proteinExistence type="inferred from homology"/>
<dbReference type="InterPro" id="IPR014729">
    <property type="entry name" value="Rossmann-like_a/b/a_fold"/>
</dbReference>
<evidence type="ECO:0000256" key="2">
    <source>
        <dbReference type="ARBA" id="ARBA00022694"/>
    </source>
</evidence>
<comment type="similarity">
    <text evidence="6">Belongs to the tRNA(Ile)-lysidine synthase family.</text>
</comment>
<dbReference type="NCBIfam" id="TIGR02432">
    <property type="entry name" value="lysidine_TilS_N"/>
    <property type="match status" value="1"/>
</dbReference>
<keyword evidence="2 6" id="KW-0819">tRNA processing</keyword>
<gene>
    <name evidence="6 8" type="primary">tilS</name>
    <name evidence="8" type="ORF">FRD01_04740</name>
</gene>
<organism evidence="8 9">
    <name type="scientific">Microvenator marinus</name>
    <dbReference type="NCBI Taxonomy" id="2600177"/>
    <lineage>
        <taxon>Bacteria</taxon>
        <taxon>Deltaproteobacteria</taxon>
        <taxon>Bradymonadales</taxon>
        <taxon>Microvenatoraceae</taxon>
        <taxon>Microvenator</taxon>
    </lineage>
</organism>
<dbReference type="GO" id="GO:0032267">
    <property type="term" value="F:tRNA(Ile)-lysidine synthase activity"/>
    <property type="evidence" value="ECO:0007669"/>
    <property type="project" value="UniProtKB-EC"/>
</dbReference>
<feature type="binding site" evidence="6">
    <location>
        <begin position="14"/>
        <end position="19"/>
    </location>
    <ligand>
        <name>ATP</name>
        <dbReference type="ChEBI" id="CHEBI:30616"/>
    </ligand>
</feature>
<evidence type="ECO:0000313" key="9">
    <source>
        <dbReference type="Proteomes" id="UP000321595"/>
    </source>
</evidence>
<comment type="function">
    <text evidence="6">Ligates lysine onto the cytidine present at position 34 of the AUA codon-specific tRNA(Ile) that contains the anticodon CAU, in an ATP-dependent manner. Cytidine is converted to lysidine, thus changing the amino acid specificity of the tRNA from methionine to isoleucine.</text>
</comment>
<reference evidence="8 9" key="1">
    <citation type="submission" date="2019-08" db="EMBL/GenBank/DDBJ databases">
        <authorList>
            <person name="Liang Q."/>
        </authorList>
    </citation>
    <scope>NUCLEOTIDE SEQUENCE [LARGE SCALE GENOMIC DNA]</scope>
    <source>
        <strain evidence="8 9">V1718</strain>
    </source>
</reference>
<comment type="subcellular location">
    <subcellularLocation>
        <location evidence="6">Cytoplasm</location>
    </subcellularLocation>
</comment>
<dbReference type="GO" id="GO:0005524">
    <property type="term" value="F:ATP binding"/>
    <property type="evidence" value="ECO:0007669"/>
    <property type="project" value="UniProtKB-UniRule"/>
</dbReference>
<dbReference type="InterPro" id="IPR012094">
    <property type="entry name" value="tRNA_Ile_lys_synt"/>
</dbReference>
<sequence>MKIPKTSKLLAAVSGGVDSMVMLDLLHSECLRADVPLVVAHIDHQLRSDSDLDHALVKDIARKLGRPFESAKINVRTGNSVQSQARQQRYAALVRIANARDIDTIVTAHHQDDLKENHALQTVLGRFGSIEERRFMTEWHIFLWRPLLHLSKTEIYEMAKERGIQWREDPSNSSDKYTRNMVRIKGVSATESVPVATTSPRRVAAFRWTCGPDLESLISACREIEGVALSSRQIDLLVEGARRVHIRGGLVIRHDDFFEICRTIGQGERALPVEALSLDREVNFVKLEF</sequence>
<keyword evidence="1 6" id="KW-0436">Ligase</keyword>
<evidence type="ECO:0000256" key="5">
    <source>
        <dbReference type="ARBA" id="ARBA00048539"/>
    </source>
</evidence>
<protein>
    <recommendedName>
        <fullName evidence="6">tRNA(Ile)-lysidine synthase</fullName>
        <ecNumber evidence="6">6.3.4.19</ecNumber>
    </recommendedName>
    <alternativeName>
        <fullName evidence="6">tRNA(Ile)-2-lysyl-cytidine synthase</fullName>
    </alternativeName>
    <alternativeName>
        <fullName evidence="6">tRNA(Ile)-lysidine synthetase</fullName>
    </alternativeName>
</protein>